<dbReference type="GO" id="GO:0005739">
    <property type="term" value="C:mitochondrion"/>
    <property type="evidence" value="ECO:0007669"/>
    <property type="project" value="TreeGrafter"/>
</dbReference>
<evidence type="ECO:0000313" key="4">
    <source>
        <dbReference type="Proteomes" id="UP000472277"/>
    </source>
</evidence>
<dbReference type="AlphaFoldDB" id="A0A673XLL6"/>
<protein>
    <submittedName>
        <fullName evidence="3">Succinyl-CoA:glutarate-CoA transferase</fullName>
    </submittedName>
</protein>
<proteinExistence type="inferred from homology"/>
<keyword evidence="2" id="KW-0808">Transferase</keyword>
<dbReference type="GO" id="GO:0047369">
    <property type="term" value="F:succinate-hydroxymethylglutarate CoA-transferase activity"/>
    <property type="evidence" value="ECO:0007669"/>
    <property type="project" value="TreeGrafter"/>
</dbReference>
<dbReference type="PANTHER" id="PTHR48207:SF3">
    <property type="entry name" value="SUCCINATE--HYDROXYMETHYLGLUTARATE COA-TRANSFERASE"/>
    <property type="match status" value="1"/>
</dbReference>
<keyword evidence="4" id="KW-1185">Reference proteome</keyword>
<reference evidence="3" key="1">
    <citation type="submission" date="2025-08" db="UniProtKB">
        <authorList>
            <consortium name="Ensembl"/>
        </authorList>
    </citation>
    <scope>IDENTIFICATION</scope>
</reference>
<reference evidence="3" key="2">
    <citation type="submission" date="2025-09" db="UniProtKB">
        <authorList>
            <consortium name="Ensembl"/>
        </authorList>
    </citation>
    <scope>IDENTIFICATION</scope>
</reference>
<name>A0A673XLL6_SALTR</name>
<dbReference type="GeneTree" id="ENSGT00940000157866"/>
<dbReference type="Pfam" id="PF02515">
    <property type="entry name" value="CoA_transf_3"/>
    <property type="match status" value="2"/>
</dbReference>
<dbReference type="OMA" id="HENIRCS"/>
<dbReference type="InParanoid" id="A0A673XLL6"/>
<dbReference type="Ensembl" id="ENSSTUT00000022392.1">
    <property type="protein sequence ID" value="ENSSTUP00000021301.1"/>
    <property type="gene ID" value="ENSSTUG00000009437.1"/>
</dbReference>
<evidence type="ECO:0000256" key="2">
    <source>
        <dbReference type="ARBA" id="ARBA00022679"/>
    </source>
</evidence>
<dbReference type="SUPFAM" id="SSF89796">
    <property type="entry name" value="CoA-transferase family III (CaiB/BaiF)"/>
    <property type="match status" value="1"/>
</dbReference>
<comment type="similarity">
    <text evidence="1">Belongs to the CoA-transferase III family.</text>
</comment>
<evidence type="ECO:0000313" key="3">
    <source>
        <dbReference type="Ensembl" id="ENSSTUP00000021301.1"/>
    </source>
</evidence>
<sequence>FLSVNRNKNIHILYEKGPIPQLAAMCGVLVENYLSRKLDQMGLDYDHVHKAAPRLVYCSISGTYFCCQKCLKFPSFFTCFVVQDGDPVRPGVVMTDLATGLYTNGAIMAALLQRHRTGGGVHIDCNLENNNKNYLTLLLSQVACFTHIATNYLNSGKEARRWGTAHENIRCSATSMLSSHPGFLHS</sequence>
<dbReference type="InterPro" id="IPR003673">
    <property type="entry name" value="CoA-Trfase_fam_III"/>
</dbReference>
<accession>A0A673XLL6</accession>
<dbReference type="Gene3D" id="3.40.50.10540">
    <property type="entry name" value="Crotonobetainyl-coa:carnitine coa-transferase, domain 1"/>
    <property type="match status" value="2"/>
</dbReference>
<evidence type="ECO:0000256" key="1">
    <source>
        <dbReference type="ARBA" id="ARBA00008383"/>
    </source>
</evidence>
<dbReference type="InterPro" id="IPR023606">
    <property type="entry name" value="CoA-Trfase_III_dom_1_sf"/>
</dbReference>
<dbReference type="Proteomes" id="UP000472277">
    <property type="component" value="Chromosome 2"/>
</dbReference>
<dbReference type="PANTHER" id="PTHR48207">
    <property type="entry name" value="SUCCINATE--HYDROXYMETHYLGLUTARATE COA-TRANSFERASE"/>
    <property type="match status" value="1"/>
</dbReference>
<dbReference type="InterPro" id="IPR050483">
    <property type="entry name" value="CoA-transferase_III_domain"/>
</dbReference>
<organism evidence="3 4">
    <name type="scientific">Salmo trutta</name>
    <name type="common">Brown trout</name>
    <dbReference type="NCBI Taxonomy" id="8032"/>
    <lineage>
        <taxon>Eukaryota</taxon>
        <taxon>Metazoa</taxon>
        <taxon>Chordata</taxon>
        <taxon>Craniata</taxon>
        <taxon>Vertebrata</taxon>
        <taxon>Euteleostomi</taxon>
        <taxon>Actinopterygii</taxon>
        <taxon>Neopterygii</taxon>
        <taxon>Teleostei</taxon>
        <taxon>Protacanthopterygii</taxon>
        <taxon>Salmoniformes</taxon>
        <taxon>Salmonidae</taxon>
        <taxon>Salmoninae</taxon>
        <taxon>Salmo</taxon>
    </lineage>
</organism>